<evidence type="ECO:0000256" key="5">
    <source>
        <dbReference type="ARBA" id="ARBA00022640"/>
    </source>
</evidence>
<keyword evidence="6" id="KW-0808">Transferase</keyword>
<dbReference type="PANTHER" id="PTHR46132">
    <property type="entry name" value="DIGALACTOSYLDIACYLGLYCEROL SYNTHASE 2, CHLOROPLASTIC"/>
    <property type="match status" value="1"/>
</dbReference>
<keyword evidence="4" id="KW-0150">Chloroplast</keyword>
<dbReference type="GO" id="GO:0046481">
    <property type="term" value="F:digalactosyldiacylglycerol synthase activity"/>
    <property type="evidence" value="ECO:0007669"/>
    <property type="project" value="InterPro"/>
</dbReference>
<comment type="subcellular location">
    <subcellularLocation>
        <location evidence="2">Membrane</location>
    </subcellularLocation>
    <subcellularLocation>
        <location evidence="1">Plastid</location>
        <location evidence="1">Chloroplast</location>
    </subcellularLocation>
</comment>
<evidence type="ECO:0000256" key="4">
    <source>
        <dbReference type="ARBA" id="ARBA00022528"/>
    </source>
</evidence>
<evidence type="ECO:0000313" key="9">
    <source>
        <dbReference type="EMBL" id="JAC72329.1"/>
    </source>
</evidence>
<proteinExistence type="inferred from homology"/>
<organism evidence="9">
    <name type="scientific">Tetraselmis sp. GSL018</name>
    <dbReference type="NCBI Taxonomy" id="582737"/>
    <lineage>
        <taxon>Eukaryota</taxon>
        <taxon>Viridiplantae</taxon>
        <taxon>Chlorophyta</taxon>
        <taxon>core chlorophytes</taxon>
        <taxon>Chlorodendrophyceae</taxon>
        <taxon>Chlorodendrales</taxon>
        <taxon>Chlorodendraceae</taxon>
        <taxon>Tetraselmis</taxon>
    </lineage>
</organism>
<dbReference type="CDD" id="cd01635">
    <property type="entry name" value="Glycosyltransferase_GTB-type"/>
    <property type="match status" value="1"/>
</dbReference>
<dbReference type="SUPFAM" id="SSF53756">
    <property type="entry name" value="UDP-Glycosyltransferase/glycogen phosphorylase"/>
    <property type="match status" value="1"/>
</dbReference>
<evidence type="ECO:0000313" key="8">
    <source>
        <dbReference type="EMBL" id="JAC59683.1"/>
    </source>
</evidence>
<evidence type="ECO:0000256" key="6">
    <source>
        <dbReference type="ARBA" id="ARBA00022679"/>
    </source>
</evidence>
<dbReference type="PANTHER" id="PTHR46132:SF1">
    <property type="entry name" value="DIGALACTOSYLDIACYLGLYCEROL SYNTHASE 2, CHLOROPLASTIC"/>
    <property type="match status" value="1"/>
</dbReference>
<dbReference type="EMBL" id="GBEZ01013678">
    <property type="protein sequence ID" value="JAC72329.1"/>
    <property type="molecule type" value="Transcribed_RNA"/>
</dbReference>
<dbReference type="AlphaFoldDB" id="A0A061RNI4"/>
<evidence type="ECO:0000256" key="3">
    <source>
        <dbReference type="ARBA" id="ARBA00009481"/>
    </source>
</evidence>
<evidence type="ECO:0000256" key="7">
    <source>
        <dbReference type="ARBA" id="ARBA00023136"/>
    </source>
</evidence>
<accession>A0A061RNI4</accession>
<dbReference type="InterPro" id="IPR044525">
    <property type="entry name" value="DGDG1/2"/>
</dbReference>
<sequence length="549" mass="61474">MQDDGFFADWKKWLVAWELRAAEFSAAELAGEIDYLQSKDLSDDGGPRKEELPGGELWATWRRLGGTLRSRAGLPWRKAKEGSDLRQPGRKIAIITTASLPWMTGTAVNPLLRTVFLAKDSTREVTLLVPWLSKADQATIFPSITFETPEEQETYVREWAKKRTGVEANFKIRFYPGRYAPEKGSILPIGDLTKYIPDEEADVAVLEEPEHLNWYHHGSCWTRKFSHVVGVVHTNYLDYARREEGGDVKQRLLKAINCWVCQAHCHKVVKLSGAVQPLPKEHTEFVHGVSPAFLEVGMAKRLPTKGSDERFSRGFYYIGKVVWGKGYTELLDMVEFHKTSTGKDLPVDVFGGGADFADVTQTSSTKGLSLMFHGPKDHLSPDIHEYKAFINPSTSDVVATTSAEALAMGKFVICCEHPSNKFFSQFRNCLVYRTPEEFNERVRYAMEHEPAPLSEEETFKLTWEAATERFLDIASLSVQERNPGLLNRAMDSIAYMSHNTLTGLEPVRVTAGAGVGTRDNPECVTGYSPSSGCAGGLFDRRVTESKQCT</sequence>
<keyword evidence="5" id="KW-0934">Plastid</keyword>
<gene>
    <name evidence="8" type="ORF">TSPGSL018_30839</name>
    <name evidence="9" type="ORF">TSPGSL018_31617</name>
    <name evidence="10" type="ORF">TSPGSL018_6159</name>
</gene>
<dbReference type="EMBL" id="GBEZ01002849">
    <property type="protein sequence ID" value="JAC82242.1"/>
    <property type="molecule type" value="Transcribed_RNA"/>
</dbReference>
<reference evidence="9" key="1">
    <citation type="submission" date="2014-05" db="EMBL/GenBank/DDBJ databases">
        <title>The transcriptome of the halophilic microalga Tetraselmis sp. GSL018 isolated from the Great Salt Lake, Utah.</title>
        <authorList>
            <person name="Jinkerson R.E."/>
            <person name="D'Adamo S."/>
            <person name="Posewitz M.C."/>
        </authorList>
    </citation>
    <scope>NUCLEOTIDE SEQUENCE</scope>
    <source>
        <strain evidence="9">GSL018</strain>
    </source>
</reference>
<dbReference type="GO" id="GO:0019375">
    <property type="term" value="P:galactolipid biosynthetic process"/>
    <property type="evidence" value="ECO:0007669"/>
    <property type="project" value="TreeGrafter"/>
</dbReference>
<dbReference type="Gene3D" id="3.40.50.2000">
    <property type="entry name" value="Glycogen Phosphorylase B"/>
    <property type="match status" value="1"/>
</dbReference>
<dbReference type="EMBL" id="GBEZ01027652">
    <property type="protein sequence ID" value="JAC59683.1"/>
    <property type="molecule type" value="Transcribed_RNA"/>
</dbReference>
<evidence type="ECO:0000256" key="1">
    <source>
        <dbReference type="ARBA" id="ARBA00004229"/>
    </source>
</evidence>
<evidence type="ECO:0000313" key="10">
    <source>
        <dbReference type="EMBL" id="JAC82242.1"/>
    </source>
</evidence>
<comment type="similarity">
    <text evidence="3">Belongs to the glycosyltransferase group 1 family. Glycosyltransferase 4 subfamily.</text>
</comment>
<evidence type="ECO:0000256" key="2">
    <source>
        <dbReference type="ARBA" id="ARBA00004370"/>
    </source>
</evidence>
<keyword evidence="7" id="KW-0472">Membrane</keyword>
<name>A0A061RNI4_9CHLO</name>
<dbReference type="GO" id="GO:0009707">
    <property type="term" value="C:chloroplast outer membrane"/>
    <property type="evidence" value="ECO:0007669"/>
    <property type="project" value="TreeGrafter"/>
</dbReference>
<protein>
    <submittedName>
        <fullName evidence="9">Digalactosyldiacylglycerol synthase</fullName>
    </submittedName>
</protein>